<dbReference type="SUPFAM" id="SSF54189">
    <property type="entry name" value="Ribosomal proteins S24e, L23 and L15e"/>
    <property type="match status" value="1"/>
</dbReference>
<dbReference type="AlphaFoldDB" id="A0A2H0TR31"/>
<dbReference type="HAMAP" id="MF_01369_B">
    <property type="entry name" value="Ribosomal_uL23_B"/>
    <property type="match status" value="1"/>
</dbReference>
<sequence length="156" mass="17530">MKLLDRLKTARSAKEQPVDSVPASDTQKREKTENKTTAGEKDSAGEKKTVKPSKKKIQKNISREPYQVLIRPMLSEKTTMHEALGQYTFEVALTATKIDIKNAVEVVYGVRPSRVNVVHVQGKAQRWGRYNGRRSDIKKAMVTMPAGKKIDIHEGV</sequence>
<comment type="caution">
    <text evidence="6">The sequence shown here is derived from an EMBL/GenBank/DDBJ whole genome shotgun (WGS) entry which is preliminary data.</text>
</comment>
<keyword evidence="4" id="KW-0694">RNA-binding</keyword>
<dbReference type="Gene3D" id="3.30.70.330">
    <property type="match status" value="1"/>
</dbReference>
<keyword evidence="2 4" id="KW-0689">Ribosomal protein</keyword>
<dbReference type="InterPro" id="IPR012677">
    <property type="entry name" value="Nucleotide-bd_a/b_plait_sf"/>
</dbReference>
<dbReference type="Proteomes" id="UP000230154">
    <property type="component" value="Unassembled WGS sequence"/>
</dbReference>
<dbReference type="GO" id="GO:0006412">
    <property type="term" value="P:translation"/>
    <property type="evidence" value="ECO:0007669"/>
    <property type="project" value="UniProtKB-UniRule"/>
</dbReference>
<evidence type="ECO:0000313" key="7">
    <source>
        <dbReference type="Proteomes" id="UP000230154"/>
    </source>
</evidence>
<accession>A0A2H0TR31</accession>
<keyword evidence="3 4" id="KW-0687">Ribonucleoprotein</keyword>
<comment type="subunit">
    <text evidence="4">Part of the 50S ribosomal subunit. Contacts protein L29, and trigger factor when it is bound to the ribosome.</text>
</comment>
<dbReference type="Pfam" id="PF00276">
    <property type="entry name" value="Ribosomal_L23"/>
    <property type="match status" value="1"/>
</dbReference>
<feature type="region of interest" description="Disordered" evidence="5">
    <location>
        <begin position="1"/>
        <end position="58"/>
    </location>
</feature>
<proteinExistence type="inferred from homology"/>
<gene>
    <name evidence="4" type="primary">rplW</name>
    <name evidence="6" type="ORF">COU35_04810</name>
</gene>
<evidence type="ECO:0000256" key="4">
    <source>
        <dbReference type="HAMAP-Rule" id="MF_01369"/>
    </source>
</evidence>
<evidence type="ECO:0000313" key="6">
    <source>
        <dbReference type="EMBL" id="PIR73996.1"/>
    </source>
</evidence>
<comment type="function">
    <text evidence="4">One of the early assembly proteins it binds 23S rRNA. One of the proteins that surrounds the polypeptide exit tunnel on the outside of the ribosome. Forms the main docking site for trigger factor binding to the ribosome.</text>
</comment>
<feature type="compositionally biased region" description="Basic and acidic residues" evidence="5">
    <location>
        <begin position="1"/>
        <end position="17"/>
    </location>
</feature>
<organism evidence="6 7">
    <name type="scientific">Candidatus Magasanikbacteria bacterium CG10_big_fil_rev_8_21_14_0_10_47_10</name>
    <dbReference type="NCBI Taxonomy" id="1974652"/>
    <lineage>
        <taxon>Bacteria</taxon>
        <taxon>Candidatus Magasanikiibacteriota</taxon>
    </lineage>
</organism>
<name>A0A2H0TR31_9BACT</name>
<dbReference type="InterPro" id="IPR012678">
    <property type="entry name" value="Ribosomal_uL23/eL15/eS24_sf"/>
</dbReference>
<protein>
    <recommendedName>
        <fullName evidence="4">Large ribosomal subunit protein uL23</fullName>
    </recommendedName>
</protein>
<dbReference type="GO" id="GO:0003735">
    <property type="term" value="F:structural constituent of ribosome"/>
    <property type="evidence" value="ECO:0007669"/>
    <property type="project" value="InterPro"/>
</dbReference>
<evidence type="ECO:0000256" key="3">
    <source>
        <dbReference type="ARBA" id="ARBA00023274"/>
    </source>
</evidence>
<dbReference type="InterPro" id="IPR013025">
    <property type="entry name" value="Ribosomal_uL23-like"/>
</dbReference>
<evidence type="ECO:0000256" key="2">
    <source>
        <dbReference type="ARBA" id="ARBA00022980"/>
    </source>
</evidence>
<comment type="similarity">
    <text evidence="1 4">Belongs to the universal ribosomal protein uL23 family.</text>
</comment>
<keyword evidence="4" id="KW-0699">rRNA-binding</keyword>
<dbReference type="EMBL" id="PFCB01000032">
    <property type="protein sequence ID" value="PIR73996.1"/>
    <property type="molecule type" value="Genomic_DNA"/>
</dbReference>
<dbReference type="NCBIfam" id="NF004359">
    <property type="entry name" value="PRK05738.1-3"/>
    <property type="match status" value="1"/>
</dbReference>
<dbReference type="GO" id="GO:0019843">
    <property type="term" value="F:rRNA binding"/>
    <property type="evidence" value="ECO:0007669"/>
    <property type="project" value="UniProtKB-UniRule"/>
</dbReference>
<evidence type="ECO:0000256" key="1">
    <source>
        <dbReference type="ARBA" id="ARBA00006700"/>
    </source>
</evidence>
<reference evidence="7" key="1">
    <citation type="submission" date="2017-09" db="EMBL/GenBank/DDBJ databases">
        <title>Depth-based differentiation of microbial function through sediment-hosted aquifers and enrichment of novel symbionts in the deep terrestrial subsurface.</title>
        <authorList>
            <person name="Probst A.J."/>
            <person name="Ladd B."/>
            <person name="Jarett J.K."/>
            <person name="Geller-Mcgrath D.E."/>
            <person name="Sieber C.M.K."/>
            <person name="Emerson J.B."/>
            <person name="Anantharaman K."/>
            <person name="Thomas B.C."/>
            <person name="Malmstrom R."/>
            <person name="Stieglmeier M."/>
            <person name="Klingl A."/>
            <person name="Woyke T."/>
            <person name="Ryan C.M."/>
            <person name="Banfield J.F."/>
        </authorList>
    </citation>
    <scope>NUCLEOTIDE SEQUENCE [LARGE SCALE GENOMIC DNA]</scope>
</reference>
<dbReference type="GO" id="GO:0005840">
    <property type="term" value="C:ribosome"/>
    <property type="evidence" value="ECO:0007669"/>
    <property type="project" value="UniProtKB-KW"/>
</dbReference>
<evidence type="ECO:0000256" key="5">
    <source>
        <dbReference type="SAM" id="MobiDB-lite"/>
    </source>
</evidence>
<dbReference type="GO" id="GO:1990904">
    <property type="term" value="C:ribonucleoprotein complex"/>
    <property type="evidence" value="ECO:0007669"/>
    <property type="project" value="UniProtKB-KW"/>
</dbReference>
<dbReference type="NCBIfam" id="NF004363">
    <property type="entry name" value="PRK05738.2-4"/>
    <property type="match status" value="1"/>
</dbReference>
<feature type="compositionally biased region" description="Basic and acidic residues" evidence="5">
    <location>
        <begin position="26"/>
        <end position="49"/>
    </location>
</feature>